<evidence type="ECO:0000256" key="6">
    <source>
        <dbReference type="ARBA" id="ARBA00022962"/>
    </source>
</evidence>
<dbReference type="EC" id="6.3.4.2" evidence="9"/>
<feature type="domain" description="CTP synthase N-terminal" evidence="12">
    <location>
        <begin position="62"/>
        <end position="300"/>
    </location>
</feature>
<evidence type="ECO:0000256" key="9">
    <source>
        <dbReference type="RuleBase" id="RU810713"/>
    </source>
</evidence>
<accession>A0AAQ3X3J8</accession>
<dbReference type="PANTHER" id="PTHR11550:SF34">
    <property type="entry name" value="CTP SYNTHASE"/>
    <property type="match status" value="1"/>
</dbReference>
<keyword evidence="14" id="KW-1185">Reference proteome</keyword>
<dbReference type="GO" id="GO:0042802">
    <property type="term" value="F:identical protein binding"/>
    <property type="evidence" value="ECO:0007669"/>
    <property type="project" value="TreeGrafter"/>
</dbReference>
<reference evidence="13 14" key="1">
    <citation type="submission" date="2024-02" db="EMBL/GenBank/DDBJ databases">
        <title>High-quality chromosome-scale genome assembly of Pensacola bahiagrass (Paspalum notatum Flugge var. saurae).</title>
        <authorList>
            <person name="Vega J.M."/>
            <person name="Podio M."/>
            <person name="Orjuela J."/>
            <person name="Siena L.A."/>
            <person name="Pessino S.C."/>
            <person name="Combes M.C."/>
            <person name="Mariac C."/>
            <person name="Albertini E."/>
            <person name="Pupilli F."/>
            <person name="Ortiz J.P.A."/>
            <person name="Leblanc O."/>
        </authorList>
    </citation>
    <scope>NUCLEOTIDE SEQUENCE [LARGE SCALE GENOMIC DNA]</scope>
    <source>
        <strain evidence="13">R1</strain>
        <tissue evidence="13">Leaf</tissue>
    </source>
</reference>
<dbReference type="PROSITE" id="PS51273">
    <property type="entry name" value="GATASE_TYPE_1"/>
    <property type="match status" value="1"/>
</dbReference>
<comment type="function">
    <text evidence="9">Catalyzes the ATP-dependent amination of UTP to CTP with either L-glutamine or ammonia as the source of nitrogen.</text>
</comment>
<dbReference type="NCBIfam" id="TIGR00337">
    <property type="entry name" value="PyrG"/>
    <property type="match status" value="1"/>
</dbReference>
<dbReference type="InterPro" id="IPR029062">
    <property type="entry name" value="Class_I_gatase-like"/>
</dbReference>
<dbReference type="GO" id="GO:0044210">
    <property type="term" value="P:'de novo' CTP biosynthetic process"/>
    <property type="evidence" value="ECO:0007669"/>
    <property type="project" value="UniProtKB-UniRule"/>
</dbReference>
<dbReference type="EMBL" id="CP144751">
    <property type="protein sequence ID" value="WVZ83586.1"/>
    <property type="molecule type" value="Genomic_DNA"/>
</dbReference>
<dbReference type="InterPro" id="IPR033828">
    <property type="entry name" value="GATase1_CTP_Synthase"/>
</dbReference>
<evidence type="ECO:0000259" key="11">
    <source>
        <dbReference type="Pfam" id="PF00117"/>
    </source>
</evidence>
<sequence>IKYVVVSSGVVSGLGKSVAASSIDVVLKACSLRVTFIKIGLFFSLVPTEFLVMQYFVHTDFTYPYLNIDAATVSPDERGEVFVLDDGSEVHMDLGDYERFLDVELTEDNNITSGKIYQAPNCLLSVINKERRGDYLGKTVQIVPHITDEIQERVKHVALIPVDGREGPPDVCIIELGGTIGDIESRPFIEALSQLSCIAGPKNFCLVHVSLVPVINVVGEQKTKPTQNSVRCLRELGLPLNLLACRSATPLTKNVKEKLSQFCNVPVECIITLYDVPNTSDVPSLLKDQKDHEAILKMLGIARLAMEPKLDEWVNKTRACEQFHVPAVRIAIVGEHSHISNAYHSVLEAICHASLACQRRIVVDWVPASDVDQEAANKSPDAHDMAWSLLKGADGILVPGGFGHVEGKILAAKYARENNVPYLGICLGMQVAIIEVTRSILGLNDANSREFDAGTRHPCLILMPESSETQMRVGTKRTFFRTMDCKAARLYGNAEYVDERQRHRYEVNPHMIDELESAGVKFVGMDITGERMEILELPSHPYFVGAQFHPEFKSRPGKPSPLFMGLIAASSGQIDAESTSLDDLENRPIPIPVMSTSSPTGYPRGLEDGLFGLQNSEAALAH</sequence>
<dbReference type="Pfam" id="PF00117">
    <property type="entry name" value="GATase"/>
    <property type="match status" value="1"/>
</dbReference>
<evidence type="ECO:0000256" key="3">
    <source>
        <dbReference type="ARBA" id="ARBA00022598"/>
    </source>
</evidence>
<dbReference type="GO" id="GO:0005524">
    <property type="term" value="F:ATP binding"/>
    <property type="evidence" value="ECO:0007669"/>
    <property type="project" value="UniProtKB-KW"/>
</dbReference>
<evidence type="ECO:0000256" key="8">
    <source>
        <dbReference type="ARBA" id="ARBA00047781"/>
    </source>
</evidence>
<dbReference type="NCBIfam" id="NF003792">
    <property type="entry name" value="PRK05380.1"/>
    <property type="match status" value="1"/>
</dbReference>
<dbReference type="Gene3D" id="3.40.50.300">
    <property type="entry name" value="P-loop containing nucleotide triphosphate hydrolases"/>
    <property type="match status" value="1"/>
</dbReference>
<name>A0AAQ3X3J8_PASNO</name>
<evidence type="ECO:0000256" key="1">
    <source>
        <dbReference type="ARBA" id="ARBA00005171"/>
    </source>
</evidence>
<feature type="domain" description="Glutamine amidotransferase" evidence="11">
    <location>
        <begin position="340"/>
        <end position="567"/>
    </location>
</feature>
<dbReference type="InterPro" id="IPR017926">
    <property type="entry name" value="GATASE"/>
</dbReference>
<comment type="pathway">
    <text evidence="1 9">Pyrimidine metabolism; CTP biosynthesis via de novo pathway; CTP from UDP: step 2/2.</text>
</comment>
<dbReference type="SUPFAM" id="SSF52540">
    <property type="entry name" value="P-loop containing nucleoside triphosphate hydrolases"/>
    <property type="match status" value="1"/>
</dbReference>
<dbReference type="CDD" id="cd01746">
    <property type="entry name" value="GATase1_CTP_Synthase"/>
    <property type="match status" value="1"/>
</dbReference>
<gene>
    <name evidence="13" type="ORF">U9M48_030718</name>
</gene>
<evidence type="ECO:0000313" key="13">
    <source>
        <dbReference type="EMBL" id="WVZ83586.1"/>
    </source>
</evidence>
<dbReference type="SUPFAM" id="SSF52317">
    <property type="entry name" value="Class I glutamine amidotransferase-like"/>
    <property type="match status" value="1"/>
</dbReference>
<keyword evidence="5 9" id="KW-0067">ATP-binding</keyword>
<dbReference type="CDD" id="cd03113">
    <property type="entry name" value="CTPS_N"/>
    <property type="match status" value="1"/>
</dbReference>
<dbReference type="Proteomes" id="UP001341281">
    <property type="component" value="Chromosome 07"/>
</dbReference>
<dbReference type="InterPro" id="IPR017456">
    <property type="entry name" value="CTP_synthase_N"/>
</dbReference>
<evidence type="ECO:0000256" key="4">
    <source>
        <dbReference type="ARBA" id="ARBA00022741"/>
    </source>
</evidence>
<comment type="catalytic activity">
    <reaction evidence="8 9">
        <text>UTP + L-glutamine + ATP + H2O = CTP + L-glutamate + ADP + phosphate + 2 H(+)</text>
        <dbReference type="Rhea" id="RHEA:26426"/>
        <dbReference type="ChEBI" id="CHEBI:15377"/>
        <dbReference type="ChEBI" id="CHEBI:15378"/>
        <dbReference type="ChEBI" id="CHEBI:29985"/>
        <dbReference type="ChEBI" id="CHEBI:30616"/>
        <dbReference type="ChEBI" id="CHEBI:37563"/>
        <dbReference type="ChEBI" id="CHEBI:43474"/>
        <dbReference type="ChEBI" id="CHEBI:46398"/>
        <dbReference type="ChEBI" id="CHEBI:58359"/>
        <dbReference type="ChEBI" id="CHEBI:456216"/>
        <dbReference type="EC" id="6.3.4.2"/>
    </reaction>
</comment>
<evidence type="ECO:0000259" key="12">
    <source>
        <dbReference type="Pfam" id="PF06418"/>
    </source>
</evidence>
<feature type="domain" description="CTP synthase N-terminal" evidence="12">
    <location>
        <begin position="2"/>
        <end position="44"/>
    </location>
</feature>
<keyword evidence="6 9" id="KW-0315">Glutamine amidotransferase</keyword>
<dbReference type="GO" id="GO:0003883">
    <property type="term" value="F:CTP synthase activity"/>
    <property type="evidence" value="ECO:0007669"/>
    <property type="project" value="UniProtKB-UniRule"/>
</dbReference>
<dbReference type="Gene3D" id="3.40.50.880">
    <property type="match status" value="1"/>
</dbReference>
<evidence type="ECO:0000256" key="10">
    <source>
        <dbReference type="SAM" id="MobiDB-lite"/>
    </source>
</evidence>
<proteinExistence type="inferred from homology"/>
<dbReference type="GO" id="GO:0019856">
    <property type="term" value="P:pyrimidine nucleobase biosynthetic process"/>
    <property type="evidence" value="ECO:0007669"/>
    <property type="project" value="TreeGrafter"/>
</dbReference>
<evidence type="ECO:0000313" key="14">
    <source>
        <dbReference type="Proteomes" id="UP001341281"/>
    </source>
</evidence>
<dbReference type="Pfam" id="PF06418">
    <property type="entry name" value="CTP_synth_N"/>
    <property type="match status" value="2"/>
</dbReference>
<feature type="region of interest" description="Disordered" evidence="10">
    <location>
        <begin position="577"/>
        <end position="599"/>
    </location>
</feature>
<evidence type="ECO:0000256" key="2">
    <source>
        <dbReference type="ARBA" id="ARBA00007533"/>
    </source>
</evidence>
<protein>
    <recommendedName>
        <fullName evidence="9">CTP synthase</fullName>
        <ecNumber evidence="9">6.3.4.2</ecNumber>
    </recommendedName>
    <alternativeName>
        <fullName evidence="9">UTP--ammonia ligase</fullName>
    </alternativeName>
</protein>
<keyword evidence="4 9" id="KW-0547">Nucleotide-binding</keyword>
<keyword evidence="3 9" id="KW-0436">Ligase</keyword>
<feature type="non-terminal residue" evidence="13">
    <location>
        <position position="1"/>
    </location>
</feature>
<dbReference type="PANTHER" id="PTHR11550">
    <property type="entry name" value="CTP SYNTHASE"/>
    <property type="match status" value="1"/>
</dbReference>
<keyword evidence="7 9" id="KW-0665">Pyrimidine biosynthesis</keyword>
<organism evidence="13 14">
    <name type="scientific">Paspalum notatum var. saurae</name>
    <dbReference type="NCBI Taxonomy" id="547442"/>
    <lineage>
        <taxon>Eukaryota</taxon>
        <taxon>Viridiplantae</taxon>
        <taxon>Streptophyta</taxon>
        <taxon>Embryophyta</taxon>
        <taxon>Tracheophyta</taxon>
        <taxon>Spermatophyta</taxon>
        <taxon>Magnoliopsida</taxon>
        <taxon>Liliopsida</taxon>
        <taxon>Poales</taxon>
        <taxon>Poaceae</taxon>
        <taxon>PACMAD clade</taxon>
        <taxon>Panicoideae</taxon>
        <taxon>Andropogonodae</taxon>
        <taxon>Paspaleae</taxon>
        <taxon>Paspalinae</taxon>
        <taxon>Paspalum</taxon>
    </lineage>
</organism>
<evidence type="ECO:0000256" key="5">
    <source>
        <dbReference type="ARBA" id="ARBA00022840"/>
    </source>
</evidence>
<dbReference type="AlphaFoldDB" id="A0AAQ3X3J8"/>
<dbReference type="InterPro" id="IPR027417">
    <property type="entry name" value="P-loop_NTPase"/>
</dbReference>
<evidence type="ECO:0000256" key="7">
    <source>
        <dbReference type="ARBA" id="ARBA00022975"/>
    </source>
</evidence>
<dbReference type="InterPro" id="IPR004468">
    <property type="entry name" value="CTP_synthase"/>
</dbReference>
<comment type="similarity">
    <text evidence="2 9">Belongs to the CTP synthase family.</text>
</comment>